<evidence type="ECO:0000313" key="3">
    <source>
        <dbReference type="EMBL" id="CAB4189203.1"/>
    </source>
</evidence>
<feature type="transmembrane region" description="Helical" evidence="1">
    <location>
        <begin position="6"/>
        <end position="27"/>
    </location>
</feature>
<protein>
    <submittedName>
        <fullName evidence="2">Uncharacterized protein</fullName>
    </submittedName>
</protein>
<sequence length="55" mass="6420">MDLGTLACWVFVVVTVLGMGMEGFAAYRAHRRHQWARRYVKQLRTTGLRRPTRKA</sequence>
<keyword evidence="1" id="KW-0812">Transmembrane</keyword>
<evidence type="ECO:0000256" key="1">
    <source>
        <dbReference type="SAM" id="Phobius"/>
    </source>
</evidence>
<proteinExistence type="predicted"/>
<dbReference type="EMBL" id="LR796430">
    <property type="protein sequence ID" value="CAB4144230.1"/>
    <property type="molecule type" value="Genomic_DNA"/>
</dbReference>
<organism evidence="2">
    <name type="scientific">uncultured Caudovirales phage</name>
    <dbReference type="NCBI Taxonomy" id="2100421"/>
    <lineage>
        <taxon>Viruses</taxon>
        <taxon>Duplodnaviria</taxon>
        <taxon>Heunggongvirae</taxon>
        <taxon>Uroviricota</taxon>
        <taxon>Caudoviricetes</taxon>
        <taxon>Peduoviridae</taxon>
        <taxon>Maltschvirus</taxon>
        <taxon>Maltschvirus maltsch</taxon>
    </lineage>
</organism>
<keyword evidence="1" id="KW-1133">Transmembrane helix</keyword>
<keyword evidence="1" id="KW-0472">Membrane</keyword>
<gene>
    <name evidence="3" type="ORF">UFOVP1189_2</name>
    <name evidence="2" type="ORF">UFOVP464_26</name>
</gene>
<reference evidence="2" key="1">
    <citation type="submission" date="2020-04" db="EMBL/GenBank/DDBJ databases">
        <authorList>
            <person name="Chiriac C."/>
            <person name="Salcher M."/>
            <person name="Ghai R."/>
            <person name="Kavagutti S V."/>
        </authorList>
    </citation>
    <scope>NUCLEOTIDE SEQUENCE</scope>
</reference>
<accession>A0A6J5MGK1</accession>
<dbReference type="EMBL" id="LR797138">
    <property type="protein sequence ID" value="CAB4189203.1"/>
    <property type="molecule type" value="Genomic_DNA"/>
</dbReference>
<name>A0A6J5MGK1_9CAUD</name>
<evidence type="ECO:0000313" key="2">
    <source>
        <dbReference type="EMBL" id="CAB4144230.1"/>
    </source>
</evidence>